<gene>
    <name evidence="1" type="ORF">HELGO_WM1557</name>
</gene>
<name>A0A6S6UGQ9_9BACT</name>
<protein>
    <submittedName>
        <fullName evidence="1">Uncharacterized protein</fullName>
    </submittedName>
</protein>
<organism evidence="1">
    <name type="scientific">uncultured Sulfurovum sp</name>
    <dbReference type="NCBI Taxonomy" id="269237"/>
    <lineage>
        <taxon>Bacteria</taxon>
        <taxon>Pseudomonadati</taxon>
        <taxon>Campylobacterota</taxon>
        <taxon>Epsilonproteobacteria</taxon>
        <taxon>Campylobacterales</taxon>
        <taxon>Sulfurovaceae</taxon>
        <taxon>Sulfurovum</taxon>
        <taxon>environmental samples</taxon>
    </lineage>
</organism>
<proteinExistence type="predicted"/>
<dbReference type="EMBL" id="CACVAS010000147">
    <property type="protein sequence ID" value="CAA6826299.1"/>
    <property type="molecule type" value="Genomic_DNA"/>
</dbReference>
<reference evidence="1" key="1">
    <citation type="submission" date="2020-01" db="EMBL/GenBank/DDBJ databases">
        <authorList>
            <person name="Meier V. D."/>
            <person name="Meier V D."/>
        </authorList>
    </citation>
    <scope>NUCLEOTIDE SEQUENCE</scope>
    <source>
        <strain evidence="1">HLG_WM_MAG_01</strain>
    </source>
</reference>
<evidence type="ECO:0000313" key="1">
    <source>
        <dbReference type="EMBL" id="CAA6826299.1"/>
    </source>
</evidence>
<sequence length="73" mass="8544">MRTTTLFLEPTQELYLNLGERLGLRVTSTLEPTQELYLNSVLNSKTSPTLYLEPTQELYLNIRVVWQVKKKET</sequence>
<accession>A0A6S6UGQ9</accession>
<dbReference type="AlphaFoldDB" id="A0A6S6UGQ9"/>